<sequence length="312" mass="33935">MWGQPTPSLGARRHEAHGALDRVYDSIQRKTTTLEEKRRKQGEVFLKIQQRRRQVVVAMQAVKRAREDLEEEQRWLEDALKSRWYEEASEGSASGGAADGSKRVLINVGGQLFETTARVLRRDPGSALAQLADRPPPDEDACPDGAWFFERDWWTFRFVLQWLREGEASLPRSKPLLKALYAEARYFGMQGLRASVRRVYQRIAAAEAEAEAPGVIGPAHARLRAEAEALAEEDTLLAGRGGAAPGAEQPLTGRGRAGAGAGASGMGWSVEPAMSGAFAASPAGAMEELLRGRHGPAYGAPLSVVSDSAGRY</sequence>
<accession>A0A5A8CLX3</accession>
<dbReference type="CDD" id="cd18316">
    <property type="entry name" value="BTB_POZ_KCTD-like"/>
    <property type="match status" value="1"/>
</dbReference>
<dbReference type="PANTHER" id="PTHR14499:SF136">
    <property type="entry name" value="GH08630P"/>
    <property type="match status" value="1"/>
</dbReference>
<dbReference type="EMBL" id="VLTL01000124">
    <property type="protein sequence ID" value="KAA0159691.1"/>
    <property type="molecule type" value="Genomic_DNA"/>
</dbReference>
<keyword evidence="1" id="KW-0175">Coiled coil</keyword>
<gene>
    <name evidence="4" type="ORF">FNF28_05751</name>
    <name evidence="3" type="ORF">FNF29_02685</name>
    <name evidence="5" type="ORF">FNF31_01174</name>
</gene>
<evidence type="ECO:0000313" key="4">
    <source>
        <dbReference type="EMBL" id="KAA0159691.1"/>
    </source>
</evidence>
<proteinExistence type="predicted"/>
<evidence type="ECO:0000259" key="2">
    <source>
        <dbReference type="SMART" id="SM00225"/>
    </source>
</evidence>
<dbReference type="Proteomes" id="UP000323011">
    <property type="component" value="Unassembled WGS sequence"/>
</dbReference>
<dbReference type="EMBL" id="VLTN01000013">
    <property type="protein sequence ID" value="KAA0154062.1"/>
    <property type="molecule type" value="Genomic_DNA"/>
</dbReference>
<reference evidence="6 7" key="1">
    <citation type="submission" date="2019-07" db="EMBL/GenBank/DDBJ databases">
        <title>Genomes of Cafeteria roenbergensis.</title>
        <authorList>
            <person name="Fischer M.G."/>
            <person name="Hackl T."/>
            <person name="Roman M."/>
        </authorList>
    </citation>
    <scope>NUCLEOTIDE SEQUENCE [LARGE SCALE GENOMIC DNA]</scope>
    <source>
        <strain evidence="3 6">BVI</strain>
        <strain evidence="5 8">Cflag</strain>
        <strain evidence="4 7">RCC970-E3</strain>
    </source>
</reference>
<dbReference type="InterPro" id="IPR003131">
    <property type="entry name" value="T1-type_BTB"/>
</dbReference>
<dbReference type="Proteomes" id="UP000325113">
    <property type="component" value="Unassembled WGS sequence"/>
</dbReference>
<evidence type="ECO:0000313" key="7">
    <source>
        <dbReference type="Proteomes" id="UP000324907"/>
    </source>
</evidence>
<dbReference type="AlphaFoldDB" id="A0A5A8CLX3"/>
<dbReference type="Gene3D" id="3.30.710.10">
    <property type="entry name" value="Potassium Channel Kv1.1, Chain A"/>
    <property type="match status" value="1"/>
</dbReference>
<feature type="domain" description="BTB" evidence="2">
    <location>
        <begin position="102"/>
        <end position="204"/>
    </location>
</feature>
<evidence type="ECO:0000313" key="5">
    <source>
        <dbReference type="EMBL" id="KAA0166799.1"/>
    </source>
</evidence>
<feature type="coiled-coil region" evidence="1">
    <location>
        <begin position="52"/>
        <end position="79"/>
    </location>
</feature>
<dbReference type="GO" id="GO:0051260">
    <property type="term" value="P:protein homooligomerization"/>
    <property type="evidence" value="ECO:0007669"/>
    <property type="project" value="InterPro"/>
</dbReference>
<evidence type="ECO:0000313" key="8">
    <source>
        <dbReference type="Proteomes" id="UP000325113"/>
    </source>
</evidence>
<dbReference type="PANTHER" id="PTHR14499">
    <property type="entry name" value="POTASSIUM CHANNEL TETRAMERIZATION DOMAIN-CONTAINING"/>
    <property type="match status" value="1"/>
</dbReference>
<dbReference type="InterPro" id="IPR011333">
    <property type="entry name" value="SKP1/BTB/POZ_sf"/>
</dbReference>
<dbReference type="InterPro" id="IPR000210">
    <property type="entry name" value="BTB/POZ_dom"/>
</dbReference>
<protein>
    <recommendedName>
        <fullName evidence="2">BTB domain-containing protein</fullName>
    </recommendedName>
</protein>
<comment type="caution">
    <text evidence="3">The sequence shown here is derived from an EMBL/GenBank/DDBJ whole genome shotgun (WGS) entry which is preliminary data.</text>
</comment>
<dbReference type="SUPFAM" id="SSF54695">
    <property type="entry name" value="POZ domain"/>
    <property type="match status" value="1"/>
</dbReference>
<dbReference type="Proteomes" id="UP000324907">
    <property type="component" value="Unassembled WGS sequence"/>
</dbReference>
<keyword evidence="6" id="KW-1185">Reference proteome</keyword>
<evidence type="ECO:0000313" key="6">
    <source>
        <dbReference type="Proteomes" id="UP000323011"/>
    </source>
</evidence>
<dbReference type="EMBL" id="VLTM01000007">
    <property type="protein sequence ID" value="KAA0166799.1"/>
    <property type="molecule type" value="Genomic_DNA"/>
</dbReference>
<dbReference type="Pfam" id="PF02214">
    <property type="entry name" value="BTB_2"/>
    <property type="match status" value="1"/>
</dbReference>
<name>A0A5A8CLX3_CAFRO</name>
<dbReference type="SMART" id="SM00225">
    <property type="entry name" value="BTB"/>
    <property type="match status" value="1"/>
</dbReference>
<organism evidence="3 6">
    <name type="scientific">Cafeteria roenbergensis</name>
    <name type="common">Marine flagellate</name>
    <dbReference type="NCBI Taxonomy" id="33653"/>
    <lineage>
        <taxon>Eukaryota</taxon>
        <taxon>Sar</taxon>
        <taxon>Stramenopiles</taxon>
        <taxon>Bigyra</taxon>
        <taxon>Opalozoa</taxon>
        <taxon>Bicosoecida</taxon>
        <taxon>Cafeteriaceae</taxon>
        <taxon>Cafeteria</taxon>
    </lineage>
</organism>
<evidence type="ECO:0000313" key="3">
    <source>
        <dbReference type="EMBL" id="KAA0154062.1"/>
    </source>
</evidence>
<evidence type="ECO:0000256" key="1">
    <source>
        <dbReference type="SAM" id="Coils"/>
    </source>
</evidence>